<feature type="non-terminal residue" evidence="5">
    <location>
        <position position="620"/>
    </location>
</feature>
<dbReference type="AlphaFoldDB" id="A0A0A1WJ56"/>
<feature type="region of interest" description="Disordered" evidence="3">
    <location>
        <begin position="1"/>
        <end position="168"/>
    </location>
</feature>
<reference evidence="5" key="1">
    <citation type="submission" date="2014-11" db="EMBL/GenBank/DDBJ databases">
        <authorList>
            <person name="Geib S."/>
        </authorList>
    </citation>
    <scope>NUCLEOTIDE SEQUENCE</scope>
</reference>
<dbReference type="Pfam" id="PF01803">
    <property type="entry name" value="LIM_bind"/>
    <property type="match status" value="1"/>
</dbReference>
<evidence type="ECO:0000259" key="4">
    <source>
        <dbReference type="PROSITE" id="PS51957"/>
    </source>
</evidence>
<evidence type="ECO:0000256" key="3">
    <source>
        <dbReference type="SAM" id="MobiDB-lite"/>
    </source>
</evidence>
<dbReference type="InterPro" id="IPR029005">
    <property type="entry name" value="LIM-bd/SEUSS"/>
</dbReference>
<dbReference type="EMBL" id="GBXI01015737">
    <property type="protein sequence ID" value="JAC98554.1"/>
    <property type="molecule type" value="Transcribed_RNA"/>
</dbReference>
<protein>
    <submittedName>
        <fullName evidence="5">LIM domain-binding protein 1</fullName>
    </submittedName>
</protein>
<dbReference type="InterPro" id="IPR041363">
    <property type="entry name" value="LID"/>
</dbReference>
<organism evidence="5">
    <name type="scientific">Zeugodacus cucurbitae</name>
    <name type="common">Melon fruit fly</name>
    <name type="synonym">Bactrocera cucurbitae</name>
    <dbReference type="NCBI Taxonomy" id="28588"/>
    <lineage>
        <taxon>Eukaryota</taxon>
        <taxon>Metazoa</taxon>
        <taxon>Ecdysozoa</taxon>
        <taxon>Arthropoda</taxon>
        <taxon>Hexapoda</taxon>
        <taxon>Insecta</taxon>
        <taxon>Pterygota</taxon>
        <taxon>Neoptera</taxon>
        <taxon>Endopterygota</taxon>
        <taxon>Diptera</taxon>
        <taxon>Brachycera</taxon>
        <taxon>Muscomorpha</taxon>
        <taxon>Tephritoidea</taxon>
        <taxon>Tephritidae</taxon>
        <taxon>Zeugodacus</taxon>
        <taxon>Zeugodacus</taxon>
    </lineage>
</organism>
<proteinExistence type="inferred from homology"/>
<feature type="compositionally biased region" description="Polar residues" evidence="3">
    <location>
        <begin position="467"/>
        <end position="484"/>
    </location>
</feature>
<evidence type="ECO:0000313" key="5">
    <source>
        <dbReference type="EMBL" id="JAC98554.1"/>
    </source>
</evidence>
<feature type="compositionally biased region" description="Polar residues" evidence="3">
    <location>
        <begin position="49"/>
        <end position="99"/>
    </location>
</feature>
<feature type="compositionally biased region" description="Low complexity" evidence="3">
    <location>
        <begin position="34"/>
        <end position="48"/>
    </location>
</feature>
<accession>A0A0A1WJ56</accession>
<feature type="compositionally biased region" description="Polar residues" evidence="3">
    <location>
        <begin position="550"/>
        <end position="563"/>
    </location>
</feature>
<name>A0A0A1WJ56_ZEUCU</name>
<dbReference type="GO" id="GO:0030274">
    <property type="term" value="F:LIM domain binding"/>
    <property type="evidence" value="ECO:0007669"/>
    <property type="project" value="UniProtKB-UniRule"/>
</dbReference>
<sequence>MLGMNRRGINTVTTMASQSGMDDSNWKNISVSENSTLLNNSNNTNLNSDGSNQSVFPQNSIAYNSSNSQYPQGGQSSPAGNQSIIFQNSNPAGSNTPQYTSSPAPSGSSTPGPVVQQGIGGSYTQSASSGSFNGPVGGPFGSPSSNLNQFNRPSNAGTPFNSGQGSHFSSQVFGSQFGTLSTTSPFSHAGSHPMMGSSQQIDRMEQGFRRHNSYFSHTEHRVFELNKRLQQRTDESDNCWWDSFTTEFFEDDARLTILFCLEDGPKRYTIGRTLIPRFFRSIYEGGVSDLYFQLKHAKESFHNTTITLDCDQCTVITQHGKPFFTKVCADARLILEFVYDDYMRIRSWHMTIKGHRELIPRSVIGTSIPPDPMLLDQITKNITRAGITNSTLNYLRLCVILEPMQELMSRHKAYALSPRDCLKTTLFQKWQRMVAPPGKKDPQRPANKRRKRKGSNSGGAANAGTPPVTNQKRSPSGPNFSLSSQDVMVVGEPTLMGGEFGEEDERLITRLENTQYDGTNAVEHENHSGFGHADSPISGSNPWNMDRTGNIPSSPSNASVQQNSSNIYSSELLRIKTQSVLPNTHLARFFSLRRPFSYKLIIAATGVDPCARASIAIMLK</sequence>
<feature type="region of interest" description="Disordered" evidence="3">
    <location>
        <begin position="531"/>
        <end position="563"/>
    </location>
</feature>
<feature type="region of interest" description="Disordered" evidence="3">
    <location>
        <begin position="432"/>
        <end position="484"/>
    </location>
</feature>
<dbReference type="FunFam" id="2.10.110.10:FF:000045">
    <property type="entry name" value="LIM domain-binding protein 1 isoform X1"/>
    <property type="match status" value="1"/>
</dbReference>
<evidence type="ECO:0000256" key="1">
    <source>
        <dbReference type="ARBA" id="ARBA00006928"/>
    </source>
</evidence>
<feature type="compositionally biased region" description="Low complexity" evidence="3">
    <location>
        <begin position="100"/>
        <end position="113"/>
    </location>
</feature>
<gene>
    <name evidence="5" type="primary">ldb1_0</name>
    <name evidence="5" type="ORF">g.54037</name>
</gene>
<dbReference type="PROSITE" id="PS51957">
    <property type="entry name" value="LID"/>
    <property type="match status" value="1"/>
</dbReference>
<dbReference type="Pfam" id="PF17916">
    <property type="entry name" value="LID"/>
    <property type="match status" value="1"/>
</dbReference>
<feature type="compositionally biased region" description="Polar residues" evidence="3">
    <location>
        <begin position="147"/>
        <end position="168"/>
    </location>
</feature>
<dbReference type="Gene3D" id="2.10.110.10">
    <property type="entry name" value="Cysteine Rich Protein"/>
    <property type="match status" value="1"/>
</dbReference>
<comment type="similarity">
    <text evidence="1 2">Belongs to the LDB family.</text>
</comment>
<feature type="compositionally biased region" description="Polar residues" evidence="3">
    <location>
        <begin position="8"/>
        <end position="33"/>
    </location>
</feature>
<evidence type="ECO:0000256" key="2">
    <source>
        <dbReference type="PROSITE-ProRule" id="PRU01302"/>
    </source>
</evidence>
<dbReference type="PANTHER" id="PTHR10378">
    <property type="entry name" value="LIM DOMAIN-BINDING PROTEIN"/>
    <property type="match status" value="1"/>
</dbReference>
<reference evidence="5" key="2">
    <citation type="journal article" date="2015" name="Gigascience">
        <title>Reconstructing a comprehensive transcriptome assembly of a white-pupal translocated strain of the pest fruit fly Bactrocera cucurbitae.</title>
        <authorList>
            <person name="Sim S.B."/>
            <person name="Calla B."/>
            <person name="Hall B."/>
            <person name="DeRego T."/>
            <person name="Geib S.M."/>
        </authorList>
    </citation>
    <scope>NUCLEOTIDE SEQUENCE</scope>
</reference>
<feature type="domain" description="LIM interaction" evidence="4">
    <location>
        <begin position="486"/>
        <end position="525"/>
    </location>
</feature>